<reference evidence="1" key="1">
    <citation type="submission" date="2018-05" db="EMBL/GenBank/DDBJ databases">
        <authorList>
            <person name="Lanie J.A."/>
            <person name="Ng W.-L."/>
            <person name="Kazmierczak K.M."/>
            <person name="Andrzejewski T.M."/>
            <person name="Davidsen T.M."/>
            <person name="Wayne K.J."/>
            <person name="Tettelin H."/>
            <person name="Glass J.I."/>
            <person name="Rusch D."/>
            <person name="Podicherti R."/>
            <person name="Tsui H.-C.T."/>
            <person name="Winkler M.E."/>
        </authorList>
    </citation>
    <scope>NUCLEOTIDE SEQUENCE</scope>
</reference>
<evidence type="ECO:0000313" key="1">
    <source>
        <dbReference type="EMBL" id="SVD25437.1"/>
    </source>
</evidence>
<protein>
    <recommendedName>
        <fullName evidence="2">Fumarate lyase N-terminal domain-containing protein</fullName>
    </recommendedName>
</protein>
<feature type="non-terminal residue" evidence="1">
    <location>
        <position position="37"/>
    </location>
</feature>
<dbReference type="SUPFAM" id="SSF48557">
    <property type="entry name" value="L-aspartase-like"/>
    <property type="match status" value="1"/>
</dbReference>
<evidence type="ECO:0008006" key="2">
    <source>
        <dbReference type="Google" id="ProtNLM"/>
    </source>
</evidence>
<proteinExistence type="predicted"/>
<dbReference type="GO" id="GO:0003824">
    <property type="term" value="F:catalytic activity"/>
    <property type="evidence" value="ECO:0007669"/>
    <property type="project" value="InterPro"/>
</dbReference>
<sequence length="37" mass="4249">MDVRIESDSMGDVPVPADRYWGAQTQRSLQNFRIGHD</sequence>
<dbReference type="Gene3D" id="1.10.275.10">
    <property type="entry name" value="Fumarase/aspartase (N-terminal domain)"/>
    <property type="match status" value="1"/>
</dbReference>
<name>A0A382TUZ3_9ZZZZ</name>
<dbReference type="InterPro" id="IPR024083">
    <property type="entry name" value="Fumarase/histidase_N"/>
</dbReference>
<organism evidence="1">
    <name type="scientific">marine metagenome</name>
    <dbReference type="NCBI Taxonomy" id="408172"/>
    <lineage>
        <taxon>unclassified sequences</taxon>
        <taxon>metagenomes</taxon>
        <taxon>ecological metagenomes</taxon>
    </lineage>
</organism>
<accession>A0A382TUZ3</accession>
<dbReference type="AlphaFoldDB" id="A0A382TUZ3"/>
<dbReference type="EMBL" id="UINC01139098">
    <property type="protein sequence ID" value="SVD25437.1"/>
    <property type="molecule type" value="Genomic_DNA"/>
</dbReference>
<gene>
    <name evidence="1" type="ORF">METZ01_LOCUS378291</name>
</gene>
<dbReference type="InterPro" id="IPR008948">
    <property type="entry name" value="L-Aspartase-like"/>
</dbReference>